<feature type="transmembrane region" description="Helical" evidence="8">
    <location>
        <begin position="194"/>
        <end position="214"/>
    </location>
</feature>
<keyword evidence="2" id="KW-1003">Cell membrane</keyword>
<dbReference type="PANTHER" id="PTHR33908:SF11">
    <property type="entry name" value="MEMBRANE PROTEIN"/>
    <property type="match status" value="1"/>
</dbReference>
<evidence type="ECO:0000256" key="4">
    <source>
        <dbReference type="ARBA" id="ARBA00022679"/>
    </source>
</evidence>
<keyword evidence="7 8" id="KW-0472">Membrane</keyword>
<evidence type="ECO:0000256" key="3">
    <source>
        <dbReference type="ARBA" id="ARBA00022676"/>
    </source>
</evidence>
<evidence type="ECO:0000256" key="8">
    <source>
        <dbReference type="SAM" id="Phobius"/>
    </source>
</evidence>
<evidence type="ECO:0000313" key="10">
    <source>
        <dbReference type="EMBL" id="RJO68181.1"/>
    </source>
</evidence>
<comment type="caution">
    <text evidence="10">The sequence shown here is derived from an EMBL/GenBank/DDBJ whole genome shotgun (WGS) entry which is preliminary data.</text>
</comment>
<dbReference type="GO" id="GO:0009103">
    <property type="term" value="P:lipopolysaccharide biosynthetic process"/>
    <property type="evidence" value="ECO:0007669"/>
    <property type="project" value="UniProtKB-ARBA"/>
</dbReference>
<dbReference type="EMBL" id="QZFU01000055">
    <property type="protein sequence ID" value="RJO68181.1"/>
    <property type="molecule type" value="Genomic_DNA"/>
</dbReference>
<keyword evidence="6 8" id="KW-1133">Transmembrane helix</keyword>
<feature type="transmembrane region" description="Helical" evidence="8">
    <location>
        <begin position="319"/>
        <end position="340"/>
    </location>
</feature>
<proteinExistence type="predicted"/>
<feature type="transmembrane region" description="Helical" evidence="8">
    <location>
        <begin position="101"/>
        <end position="119"/>
    </location>
</feature>
<evidence type="ECO:0000256" key="7">
    <source>
        <dbReference type="ARBA" id="ARBA00023136"/>
    </source>
</evidence>
<evidence type="ECO:0000256" key="2">
    <source>
        <dbReference type="ARBA" id="ARBA00022475"/>
    </source>
</evidence>
<keyword evidence="4 10" id="KW-0808">Transferase</keyword>
<gene>
    <name evidence="10" type="ORF">D5S18_32585</name>
</gene>
<protein>
    <submittedName>
        <fullName evidence="10">Glycosyl transferase family 39</fullName>
    </submittedName>
</protein>
<dbReference type="InterPro" id="IPR050297">
    <property type="entry name" value="LipidA_mod_glycosyltrf_83"/>
</dbReference>
<dbReference type="Proteomes" id="UP000266677">
    <property type="component" value="Unassembled WGS sequence"/>
</dbReference>
<dbReference type="AlphaFoldDB" id="A0A3A4JRA8"/>
<keyword evidence="5 8" id="KW-0812">Transmembrane</keyword>
<dbReference type="GO" id="GO:0016763">
    <property type="term" value="F:pentosyltransferase activity"/>
    <property type="evidence" value="ECO:0007669"/>
    <property type="project" value="TreeGrafter"/>
</dbReference>
<feature type="transmembrane region" description="Helical" evidence="8">
    <location>
        <begin position="294"/>
        <end position="312"/>
    </location>
</feature>
<evidence type="ECO:0000256" key="6">
    <source>
        <dbReference type="ARBA" id="ARBA00022989"/>
    </source>
</evidence>
<feature type="domain" description="Glycosyltransferase RgtA/B/C/D-like" evidence="9">
    <location>
        <begin position="52"/>
        <end position="212"/>
    </location>
</feature>
<dbReference type="PANTHER" id="PTHR33908">
    <property type="entry name" value="MANNOSYLTRANSFERASE YKCB-RELATED"/>
    <property type="match status" value="1"/>
</dbReference>
<dbReference type="GO" id="GO:0005886">
    <property type="term" value="C:plasma membrane"/>
    <property type="evidence" value="ECO:0007669"/>
    <property type="project" value="UniProtKB-SubCell"/>
</dbReference>
<evidence type="ECO:0000259" key="9">
    <source>
        <dbReference type="Pfam" id="PF13231"/>
    </source>
</evidence>
<evidence type="ECO:0000256" key="5">
    <source>
        <dbReference type="ARBA" id="ARBA00022692"/>
    </source>
</evidence>
<feature type="transmembrane region" description="Helical" evidence="8">
    <location>
        <begin position="6"/>
        <end position="25"/>
    </location>
</feature>
<feature type="transmembrane region" description="Helical" evidence="8">
    <location>
        <begin position="166"/>
        <end position="185"/>
    </location>
</feature>
<feature type="transmembrane region" description="Helical" evidence="8">
    <location>
        <begin position="128"/>
        <end position="146"/>
    </location>
</feature>
<keyword evidence="11" id="KW-1185">Reference proteome</keyword>
<comment type="subcellular location">
    <subcellularLocation>
        <location evidence="1">Cell membrane</location>
        <topology evidence="1">Multi-pass membrane protein</topology>
    </subcellularLocation>
</comment>
<reference evidence="10 11" key="1">
    <citation type="submission" date="2018-09" db="EMBL/GenBank/DDBJ databases">
        <title>YIM PH21274 draft genome.</title>
        <authorList>
            <person name="Miao C."/>
        </authorList>
    </citation>
    <scope>NUCLEOTIDE SEQUENCE [LARGE SCALE GENOMIC DNA]</scope>
    <source>
        <strain evidence="10 11">YIM PH 21724</strain>
    </source>
</reference>
<evidence type="ECO:0000256" key="1">
    <source>
        <dbReference type="ARBA" id="ARBA00004651"/>
    </source>
</evidence>
<feature type="transmembrane region" description="Helical" evidence="8">
    <location>
        <begin position="234"/>
        <end position="264"/>
    </location>
</feature>
<name>A0A3A4JRA8_9NOCA</name>
<dbReference type="RefSeq" id="WP_120044988.1">
    <property type="nucleotide sequence ID" value="NZ_QZFU01000055.1"/>
</dbReference>
<evidence type="ECO:0000313" key="11">
    <source>
        <dbReference type="Proteomes" id="UP000266677"/>
    </source>
</evidence>
<accession>A0A3A4JRA8</accession>
<keyword evidence="3" id="KW-0328">Glycosyltransferase</keyword>
<feature type="transmembrane region" description="Helical" evidence="8">
    <location>
        <begin position="67"/>
        <end position="89"/>
    </location>
</feature>
<sequence>MPEPAALARGWLAAVAVAAAAVLLFSASRYDYFGDELYFLAAGRHPSFGYADQGPVLPMLARLMDTVAPGSFFVLRLPVVLLTVLAVVLTADLAREFGGGAIPQLLAATAYATSPLLLLQGKLLTTNAVDTVLWVLITWLVVRWVRTRRDRLLFAAALVTAVDMQVKWLVPFLWLAIGIGALVFGPRELLRRPALWAGAAVVVAATAPSLLWQFRHDWPQLEMGKVIGGEQGVLGGWLTFVPLTALTAGYLGAALLAFGVWALLRDPALRAYRFLGPALPLLMVVFLLVGGRIYYAAGVFAVVMAAGAVLAVRVGQRVLVVVGALVTTAAVCFVLYATPWRSPDRIAPPSSPAEAAIDIGVYGEFGWPELTSEVLRVYDELPQQNTIVLTDTYWQASALDQFARERLPAIYSPSRGYGYFGTPPDDADTVLAVAVNESFLRWDFDRVERVGKVDSRLGYPGNTQDVTIWRCGGLRHPWAEVWPAWMHL</sequence>
<organism evidence="10 11">
    <name type="scientific">Nocardia panacis</name>
    <dbReference type="NCBI Taxonomy" id="2340916"/>
    <lineage>
        <taxon>Bacteria</taxon>
        <taxon>Bacillati</taxon>
        <taxon>Actinomycetota</taxon>
        <taxon>Actinomycetes</taxon>
        <taxon>Mycobacteriales</taxon>
        <taxon>Nocardiaceae</taxon>
        <taxon>Nocardia</taxon>
    </lineage>
</organism>
<dbReference type="Pfam" id="PF13231">
    <property type="entry name" value="PMT_2"/>
    <property type="match status" value="1"/>
</dbReference>
<dbReference type="InterPro" id="IPR038731">
    <property type="entry name" value="RgtA/B/C-like"/>
</dbReference>
<dbReference type="OrthoDB" id="5166595at2"/>